<evidence type="ECO:0000313" key="2">
    <source>
        <dbReference type="EMBL" id="KZV14344.1"/>
    </source>
</evidence>
<sequence>MMMRGTNSSTCPPRNKGKFAVQGSEIWKGLQTNAKKYEQRGLYERMREGFGHGATLTTGGKLKASALKNLIQRQPLVPKSPWEGGRQAESLGAEETHPATSTGAKIARGRRR</sequence>
<dbReference type="EMBL" id="KV020837">
    <property type="protein sequence ID" value="KZV14344.1"/>
    <property type="molecule type" value="Genomic_DNA"/>
</dbReference>
<evidence type="ECO:0000313" key="3">
    <source>
        <dbReference type="Proteomes" id="UP000250235"/>
    </source>
</evidence>
<dbReference type="AlphaFoldDB" id="A0A2Z6ZYK6"/>
<name>A0A2Z6ZYK6_9LAMI</name>
<gene>
    <name evidence="2" type="ORF">F511_43602</name>
</gene>
<keyword evidence="3" id="KW-1185">Reference proteome</keyword>
<reference evidence="2 3" key="1">
    <citation type="journal article" date="2015" name="Proc. Natl. Acad. Sci. U.S.A.">
        <title>The resurrection genome of Boea hygrometrica: A blueprint for survival of dehydration.</title>
        <authorList>
            <person name="Xiao L."/>
            <person name="Yang G."/>
            <person name="Zhang L."/>
            <person name="Yang X."/>
            <person name="Zhao S."/>
            <person name="Ji Z."/>
            <person name="Zhou Q."/>
            <person name="Hu M."/>
            <person name="Wang Y."/>
            <person name="Chen M."/>
            <person name="Xu Y."/>
            <person name="Jin H."/>
            <person name="Xiao X."/>
            <person name="Hu G."/>
            <person name="Bao F."/>
            <person name="Hu Y."/>
            <person name="Wan P."/>
            <person name="Li L."/>
            <person name="Deng X."/>
            <person name="Kuang T."/>
            <person name="Xiang C."/>
            <person name="Zhu J.K."/>
            <person name="Oliver M.J."/>
            <person name="He Y."/>
        </authorList>
    </citation>
    <scope>NUCLEOTIDE SEQUENCE [LARGE SCALE GENOMIC DNA]</scope>
    <source>
        <strain evidence="3">cv. XS01</strain>
    </source>
</reference>
<accession>A0A2Z6ZYK6</accession>
<organism evidence="2 3">
    <name type="scientific">Dorcoceras hygrometricum</name>
    <dbReference type="NCBI Taxonomy" id="472368"/>
    <lineage>
        <taxon>Eukaryota</taxon>
        <taxon>Viridiplantae</taxon>
        <taxon>Streptophyta</taxon>
        <taxon>Embryophyta</taxon>
        <taxon>Tracheophyta</taxon>
        <taxon>Spermatophyta</taxon>
        <taxon>Magnoliopsida</taxon>
        <taxon>eudicotyledons</taxon>
        <taxon>Gunneridae</taxon>
        <taxon>Pentapetalae</taxon>
        <taxon>asterids</taxon>
        <taxon>lamiids</taxon>
        <taxon>Lamiales</taxon>
        <taxon>Gesneriaceae</taxon>
        <taxon>Didymocarpoideae</taxon>
        <taxon>Trichosporeae</taxon>
        <taxon>Loxocarpinae</taxon>
        <taxon>Dorcoceras</taxon>
    </lineage>
</organism>
<protein>
    <submittedName>
        <fullName evidence="2">Uncharacterized protein</fullName>
    </submittedName>
</protein>
<feature type="region of interest" description="Disordered" evidence="1">
    <location>
        <begin position="75"/>
        <end position="112"/>
    </location>
</feature>
<dbReference type="Proteomes" id="UP000250235">
    <property type="component" value="Unassembled WGS sequence"/>
</dbReference>
<evidence type="ECO:0000256" key="1">
    <source>
        <dbReference type="SAM" id="MobiDB-lite"/>
    </source>
</evidence>
<proteinExistence type="predicted"/>